<dbReference type="RefSeq" id="WP_002595750.1">
    <property type="nucleotide sequence ID" value="NZ_KB851020.1"/>
</dbReference>
<dbReference type="PATRIC" id="fig|999408.3.peg.2497"/>
<reference evidence="2 3" key="1">
    <citation type="submission" date="2013-01" db="EMBL/GenBank/DDBJ databases">
        <title>The Genome Sequence of Clostridium clostridioforme 90A8.</title>
        <authorList>
            <consortium name="The Broad Institute Genome Sequencing Platform"/>
            <person name="Earl A."/>
            <person name="Ward D."/>
            <person name="Feldgarden M."/>
            <person name="Gevers D."/>
            <person name="Courvalin P."/>
            <person name="Lambert T."/>
            <person name="Walker B."/>
            <person name="Young S.K."/>
            <person name="Zeng Q."/>
            <person name="Gargeya S."/>
            <person name="Fitzgerald M."/>
            <person name="Haas B."/>
            <person name="Abouelleil A."/>
            <person name="Alvarado L."/>
            <person name="Arachchi H.M."/>
            <person name="Berlin A.M."/>
            <person name="Chapman S.B."/>
            <person name="Dewar J."/>
            <person name="Goldberg J."/>
            <person name="Griggs A."/>
            <person name="Gujja S."/>
            <person name="Hansen M."/>
            <person name="Howarth C."/>
            <person name="Imamovic A."/>
            <person name="Larimer J."/>
            <person name="McCowan C."/>
            <person name="Murphy C."/>
            <person name="Neiman D."/>
            <person name="Pearson M."/>
            <person name="Priest M."/>
            <person name="Roberts A."/>
            <person name="Saif S."/>
            <person name="Shea T."/>
            <person name="Sisk P."/>
            <person name="Sykes S."/>
            <person name="Wortman J."/>
            <person name="Nusbaum C."/>
            <person name="Birren B."/>
        </authorList>
    </citation>
    <scope>NUCLEOTIDE SEQUENCE [LARGE SCALE GENOMIC DNA]</scope>
    <source>
        <strain evidence="2 3">90A8</strain>
    </source>
</reference>
<gene>
    <name evidence="2" type="ORF">HMPREF1090_02324</name>
</gene>
<comment type="similarity">
    <text evidence="1">Belongs to the HyuE racemase family.</text>
</comment>
<accession>A0A0E2HPJ4</accession>
<dbReference type="Proteomes" id="UP000013085">
    <property type="component" value="Unassembled WGS sequence"/>
</dbReference>
<name>A0A0E2HPJ4_9FIRM</name>
<dbReference type="HOGENOM" id="CLU_079356_0_0_9"/>
<dbReference type="AlphaFoldDB" id="A0A0E2HPJ4"/>
<evidence type="ECO:0000256" key="1">
    <source>
        <dbReference type="ARBA" id="ARBA00038414"/>
    </source>
</evidence>
<dbReference type="InterPro" id="IPR015942">
    <property type="entry name" value="Asp/Glu/hydantoin_racemase"/>
</dbReference>
<dbReference type="Pfam" id="PF01177">
    <property type="entry name" value="Asp_Glu_race"/>
    <property type="match status" value="1"/>
</dbReference>
<dbReference type="EMBL" id="AGYR01000024">
    <property type="protein sequence ID" value="ENZ15178.1"/>
    <property type="molecule type" value="Genomic_DNA"/>
</dbReference>
<proteinExistence type="inferred from homology"/>
<dbReference type="InterPro" id="IPR053714">
    <property type="entry name" value="Iso_Racemase_Enz_sf"/>
</dbReference>
<organism evidence="2 3">
    <name type="scientific">[Clostridium] clostridioforme 90A8</name>
    <dbReference type="NCBI Taxonomy" id="999408"/>
    <lineage>
        <taxon>Bacteria</taxon>
        <taxon>Bacillati</taxon>
        <taxon>Bacillota</taxon>
        <taxon>Clostridia</taxon>
        <taxon>Lachnospirales</taxon>
        <taxon>Lachnospiraceae</taxon>
        <taxon>Enterocloster</taxon>
    </lineage>
</organism>
<evidence type="ECO:0000313" key="3">
    <source>
        <dbReference type="Proteomes" id="UP000013085"/>
    </source>
</evidence>
<sequence length="221" mass="24136">MDTVVVVYTSMGGLINTMKKELSAALPDCRIVNIADDSLIREVVEHGRVTDRVRKRMMHYFQAAARWDPKVIISACSSVGEVAEAADKILSVPVIRIDRAMIKKALQHGDRIGVVASLATTMEPTASYIRRLAADMGRNVQVIGRVAQGAYEANSQGRPELHDDLIRKEAEVMAGEVDVLILAQGSMAGMEASLRKDTGLPVYASPCLCVKEVQEICEVNR</sequence>
<dbReference type="Gene3D" id="3.40.50.12500">
    <property type="match status" value="1"/>
</dbReference>
<protein>
    <recommendedName>
        <fullName evidence="4">Glutamate racemase</fullName>
    </recommendedName>
</protein>
<dbReference type="GO" id="GO:0047661">
    <property type="term" value="F:amino-acid racemase activity"/>
    <property type="evidence" value="ECO:0007669"/>
    <property type="project" value="InterPro"/>
</dbReference>
<comment type="caution">
    <text evidence="2">The sequence shown here is derived from an EMBL/GenBank/DDBJ whole genome shotgun (WGS) entry which is preliminary data.</text>
</comment>
<evidence type="ECO:0000313" key="2">
    <source>
        <dbReference type="EMBL" id="ENZ15178.1"/>
    </source>
</evidence>
<evidence type="ECO:0008006" key="4">
    <source>
        <dbReference type="Google" id="ProtNLM"/>
    </source>
</evidence>